<reference evidence="4 5" key="1">
    <citation type="submission" date="2016-09" db="EMBL/GenBank/DDBJ databases">
        <title>Extensive genetic diversity and differential bi-allelic expression allows diatom success in the polar Southern Ocean.</title>
        <authorList>
            <consortium name="DOE Joint Genome Institute"/>
            <person name="Mock T."/>
            <person name="Otillar R.P."/>
            <person name="Strauss J."/>
            <person name="Dupont C."/>
            <person name="Frickenhaus S."/>
            <person name="Maumus F."/>
            <person name="Mcmullan M."/>
            <person name="Sanges R."/>
            <person name="Schmutz J."/>
            <person name="Toseland A."/>
            <person name="Valas R."/>
            <person name="Veluchamy A."/>
            <person name="Ward B.J."/>
            <person name="Allen A."/>
            <person name="Barry K."/>
            <person name="Falciatore A."/>
            <person name="Ferrante M."/>
            <person name="Fortunato A.E."/>
            <person name="Gloeckner G."/>
            <person name="Gruber A."/>
            <person name="Hipkin R."/>
            <person name="Janech M."/>
            <person name="Kroth P."/>
            <person name="Leese F."/>
            <person name="Lindquist E."/>
            <person name="Lyon B.R."/>
            <person name="Martin J."/>
            <person name="Mayer C."/>
            <person name="Parker M."/>
            <person name="Quesneville H."/>
            <person name="Raymond J."/>
            <person name="Uhlig C."/>
            <person name="Valentin K.U."/>
            <person name="Worden A.Z."/>
            <person name="Armbrust E.V."/>
            <person name="Bowler C."/>
            <person name="Green B."/>
            <person name="Moulton V."/>
            <person name="Van Oosterhout C."/>
            <person name="Grigoriev I."/>
        </authorList>
    </citation>
    <scope>NUCLEOTIDE SEQUENCE [LARGE SCALE GENOMIC DNA]</scope>
    <source>
        <strain evidence="4 5">CCMP1102</strain>
    </source>
</reference>
<evidence type="ECO:0000313" key="5">
    <source>
        <dbReference type="Proteomes" id="UP000095751"/>
    </source>
</evidence>
<sequence>MKAIGLALAVIFLLDHVRESSALSIQDGNQNMRTSGSRRAHATRAVGVAEEKCRAAGNCLEKLDLDGAVGWSWGAKDRCDASDPNCGSDGKLRDAPLIGENVPDTLGCPITHIVEMSLAIGRSDEDCTIRMGLYGNDGIADSVKEFLELVSPSGITTTSKLMFENGVGIEAMPVSLSRGGILSQIVPGELMDFGIPLQSNVYARSKRLSKAGENFRPQPRPKALNGVPVLRKHDVAGLISIPGKGVGYGGTGYESDDACFESSFQITAKAIPAMDKEGRRVIGQVLDEQSMANLARVASLPVKKGFRGVIPGQKSGPPLQKVVLSGLDVRKVKSEPETESAETNTETAES</sequence>
<name>A0A1E7FXG2_9STRA</name>
<dbReference type="InParanoid" id="A0A1E7FXG2"/>
<gene>
    <name evidence="4" type="ORF">FRACYDRAFT_274000</name>
</gene>
<accession>A0A1E7FXG2</accession>
<feature type="chain" id="PRO_5009193633" description="PPIase cyclophilin-type domain-containing protein" evidence="2">
    <location>
        <begin position="23"/>
        <end position="350"/>
    </location>
</feature>
<dbReference type="PROSITE" id="PS50072">
    <property type="entry name" value="CSA_PPIASE_2"/>
    <property type="match status" value="1"/>
</dbReference>
<dbReference type="OrthoDB" id="44978at2759"/>
<keyword evidence="5" id="KW-1185">Reference proteome</keyword>
<feature type="region of interest" description="Disordered" evidence="1">
    <location>
        <begin position="330"/>
        <end position="350"/>
    </location>
</feature>
<feature type="signal peptide" evidence="2">
    <location>
        <begin position="1"/>
        <end position="22"/>
    </location>
</feature>
<feature type="domain" description="PPIase cyclophilin-type" evidence="3">
    <location>
        <begin position="129"/>
        <end position="329"/>
    </location>
</feature>
<dbReference type="KEGG" id="fcy:FRACYDRAFT_274000"/>
<feature type="compositionally biased region" description="Low complexity" evidence="1">
    <location>
        <begin position="341"/>
        <end position="350"/>
    </location>
</feature>
<organism evidence="4 5">
    <name type="scientific">Fragilariopsis cylindrus CCMP1102</name>
    <dbReference type="NCBI Taxonomy" id="635003"/>
    <lineage>
        <taxon>Eukaryota</taxon>
        <taxon>Sar</taxon>
        <taxon>Stramenopiles</taxon>
        <taxon>Ochrophyta</taxon>
        <taxon>Bacillariophyta</taxon>
        <taxon>Bacillariophyceae</taxon>
        <taxon>Bacillariophycidae</taxon>
        <taxon>Bacillariales</taxon>
        <taxon>Bacillariaceae</taxon>
        <taxon>Fragilariopsis</taxon>
    </lineage>
</organism>
<keyword evidence="2" id="KW-0732">Signal</keyword>
<evidence type="ECO:0000256" key="2">
    <source>
        <dbReference type="SAM" id="SignalP"/>
    </source>
</evidence>
<dbReference type="InterPro" id="IPR002130">
    <property type="entry name" value="Cyclophilin-type_PPIase_dom"/>
</dbReference>
<dbReference type="GO" id="GO:0003755">
    <property type="term" value="F:peptidyl-prolyl cis-trans isomerase activity"/>
    <property type="evidence" value="ECO:0007669"/>
    <property type="project" value="InterPro"/>
</dbReference>
<evidence type="ECO:0000259" key="3">
    <source>
        <dbReference type="PROSITE" id="PS50072"/>
    </source>
</evidence>
<evidence type="ECO:0000256" key="1">
    <source>
        <dbReference type="SAM" id="MobiDB-lite"/>
    </source>
</evidence>
<protein>
    <recommendedName>
        <fullName evidence="3">PPIase cyclophilin-type domain-containing protein</fullName>
    </recommendedName>
</protein>
<dbReference type="Proteomes" id="UP000095751">
    <property type="component" value="Unassembled WGS sequence"/>
</dbReference>
<dbReference type="EMBL" id="KV784353">
    <property type="protein sequence ID" value="OEU22848.1"/>
    <property type="molecule type" value="Genomic_DNA"/>
</dbReference>
<dbReference type="AlphaFoldDB" id="A0A1E7FXG2"/>
<proteinExistence type="predicted"/>
<evidence type="ECO:0000313" key="4">
    <source>
        <dbReference type="EMBL" id="OEU22848.1"/>
    </source>
</evidence>